<organism evidence="2 3">
    <name type="scientific">Winogradskyella ouciana</name>
    <dbReference type="NCBI Taxonomy" id="2608631"/>
    <lineage>
        <taxon>Bacteria</taxon>
        <taxon>Pseudomonadati</taxon>
        <taxon>Bacteroidota</taxon>
        <taxon>Flavobacteriia</taxon>
        <taxon>Flavobacteriales</taxon>
        <taxon>Flavobacteriaceae</taxon>
        <taxon>Winogradskyella</taxon>
    </lineage>
</organism>
<feature type="signal peptide" evidence="1">
    <location>
        <begin position="1"/>
        <end position="23"/>
    </location>
</feature>
<feature type="chain" id="PRO_5029837799" description="LVIVD repeat-containing protein" evidence="1">
    <location>
        <begin position="24"/>
        <end position="247"/>
    </location>
</feature>
<evidence type="ECO:0000313" key="2">
    <source>
        <dbReference type="EMBL" id="MTE25308.1"/>
    </source>
</evidence>
<gene>
    <name evidence="2" type="ORF">F1003_00055</name>
</gene>
<evidence type="ECO:0000313" key="3">
    <source>
        <dbReference type="Proteomes" id="UP000447545"/>
    </source>
</evidence>
<keyword evidence="3" id="KW-1185">Reference proteome</keyword>
<evidence type="ECO:0000256" key="1">
    <source>
        <dbReference type="SAM" id="SignalP"/>
    </source>
</evidence>
<dbReference type="PROSITE" id="PS51257">
    <property type="entry name" value="PROKAR_LIPOPROTEIN"/>
    <property type="match status" value="1"/>
</dbReference>
<reference evidence="2 3" key="1">
    <citation type="submission" date="2019-11" db="EMBL/GenBank/DDBJ databases">
        <title>Winogradskyella ouciana sp. nov., isolated from the hadal seawater of the Mariana Trench.</title>
        <authorList>
            <person name="Liu R."/>
        </authorList>
    </citation>
    <scope>NUCLEOTIDE SEQUENCE [LARGE SCALE GENOMIC DNA]</scope>
    <source>
        <strain evidence="2 3">ZXX205</strain>
    </source>
</reference>
<proteinExistence type="predicted"/>
<name>A0A7K1GA97_9FLAO</name>
<evidence type="ECO:0008006" key="4">
    <source>
        <dbReference type="Google" id="ProtNLM"/>
    </source>
</evidence>
<dbReference type="AlphaFoldDB" id="A0A7K1GA97"/>
<accession>A0A7K1GA97</accession>
<dbReference type="Proteomes" id="UP000447545">
    <property type="component" value="Unassembled WGS sequence"/>
</dbReference>
<comment type="caution">
    <text evidence="2">The sequence shown here is derived from an EMBL/GenBank/DDBJ whole genome shotgun (WGS) entry which is preliminary data.</text>
</comment>
<dbReference type="SUPFAM" id="SSF63825">
    <property type="entry name" value="YWTD domain"/>
    <property type="match status" value="1"/>
</dbReference>
<sequence>MRKIYTTVIIALVLLGCSSDSTSSNDTNTFSETGQGGSLARFALYVDYLYVVDDSNLNVFSITDRENPVQVNTVPIGFNIETLFNYKNYLYMGSRNGMYIYNIDNPETPTYMSDVQHFTACDPVVANETHAFVTLHTNIGCGVNINVLEIYDVTEITNPVLVSSRNLTRPIGIGLYGDYLFVCDDEVKVFDVSNPEESELVTSLDVNSFDVIINNGILVLIGENGLYQYSLDSSDITNINHLSTINI</sequence>
<protein>
    <recommendedName>
        <fullName evidence="4">LVIVD repeat-containing protein</fullName>
    </recommendedName>
</protein>
<dbReference type="EMBL" id="WJYA01000001">
    <property type="protein sequence ID" value="MTE25308.1"/>
    <property type="molecule type" value="Genomic_DNA"/>
</dbReference>
<dbReference type="RefSeq" id="WP_155087159.1">
    <property type="nucleotide sequence ID" value="NZ_WJYA01000001.1"/>
</dbReference>
<keyword evidence="1" id="KW-0732">Signal</keyword>